<evidence type="ECO:0000259" key="2">
    <source>
        <dbReference type="Pfam" id="PF13966"/>
    </source>
</evidence>
<dbReference type="Proteomes" id="UP000235145">
    <property type="component" value="Unassembled WGS sequence"/>
</dbReference>
<evidence type="ECO:0000256" key="1">
    <source>
        <dbReference type="SAM" id="Phobius"/>
    </source>
</evidence>
<evidence type="ECO:0000313" key="3">
    <source>
        <dbReference type="EMBL" id="KAJ0215457.1"/>
    </source>
</evidence>
<feature type="domain" description="Reverse transcriptase zinc-binding" evidence="2">
    <location>
        <begin position="302"/>
        <end position="365"/>
    </location>
</feature>
<keyword evidence="1" id="KW-0472">Membrane</keyword>
<dbReference type="AlphaFoldDB" id="A0A9R1W2S8"/>
<protein>
    <recommendedName>
        <fullName evidence="2">Reverse transcriptase zinc-binding domain-containing protein</fullName>
    </recommendedName>
</protein>
<comment type="caution">
    <text evidence="3">The sequence shown here is derived from an EMBL/GenBank/DDBJ whole genome shotgun (WGS) entry which is preliminary data.</text>
</comment>
<proteinExistence type="predicted"/>
<reference evidence="3 4" key="1">
    <citation type="journal article" date="2017" name="Nat. Commun.">
        <title>Genome assembly with in vitro proximity ligation data and whole-genome triplication in lettuce.</title>
        <authorList>
            <person name="Reyes-Chin-Wo S."/>
            <person name="Wang Z."/>
            <person name="Yang X."/>
            <person name="Kozik A."/>
            <person name="Arikit S."/>
            <person name="Song C."/>
            <person name="Xia L."/>
            <person name="Froenicke L."/>
            <person name="Lavelle D.O."/>
            <person name="Truco M.J."/>
            <person name="Xia R."/>
            <person name="Zhu S."/>
            <person name="Xu C."/>
            <person name="Xu H."/>
            <person name="Xu X."/>
            <person name="Cox K."/>
            <person name="Korf I."/>
            <person name="Meyers B.C."/>
            <person name="Michelmore R.W."/>
        </authorList>
    </citation>
    <scope>NUCLEOTIDE SEQUENCE [LARGE SCALE GENOMIC DNA]</scope>
    <source>
        <strain evidence="4">cv. Salinas</strain>
        <tissue evidence="3">Seedlings</tissue>
    </source>
</reference>
<keyword evidence="4" id="KW-1185">Reference proteome</keyword>
<feature type="transmembrane region" description="Helical" evidence="1">
    <location>
        <begin position="71"/>
        <end position="95"/>
    </location>
</feature>
<dbReference type="EMBL" id="NBSK02000003">
    <property type="protein sequence ID" value="KAJ0215457.1"/>
    <property type="molecule type" value="Genomic_DNA"/>
</dbReference>
<name>A0A9R1W2S8_LACSA</name>
<sequence length="410" mass="47376">MHMDHIARIFGIGVDKQEVSSLVEPLGCKLFDLPFTYLGVPVGANMKYKRHWAPVIERFQSRLNLWKSKTLSLGAVLGSLPTFYFSLFVAPTGVIKKLESIRRRFLWGGAEEQKKINWVSWKFVTAPKEIGGLGLGSLKVLNLSLITKWIWRLKVDSSGLWSKVIKAGVQDELKLFDIDMEEIMMKKIGSGEETMFWLDKWIGDSTLKTSFPEAYNLKCNKHYKISDRLQNGFINWEWKSAPRTPELVSEINLLASRIRDFQIAQGNDKWVCTLSSDGIFHVDRLRIQIDRWNLPTLETPLKWIHEIPLKVTCFMWRANLEKIPTACALLKRGIQLTSPICSYCENAEEDAYHVLFRCPMAAKVWEWVLSWCDLPNVHFESIEELLKFTAHWGTCEKKRRNLISICYGTT</sequence>
<keyword evidence="1" id="KW-0812">Transmembrane</keyword>
<dbReference type="PANTHER" id="PTHR33116">
    <property type="entry name" value="REVERSE TRANSCRIPTASE ZINC-BINDING DOMAIN-CONTAINING PROTEIN-RELATED-RELATED"/>
    <property type="match status" value="1"/>
</dbReference>
<dbReference type="InterPro" id="IPR026960">
    <property type="entry name" value="RVT-Znf"/>
</dbReference>
<dbReference type="Pfam" id="PF13966">
    <property type="entry name" value="zf-RVT"/>
    <property type="match status" value="1"/>
</dbReference>
<evidence type="ECO:0000313" key="4">
    <source>
        <dbReference type="Proteomes" id="UP000235145"/>
    </source>
</evidence>
<dbReference type="PANTHER" id="PTHR33116:SF79">
    <property type="entry name" value="REVERSE TRANSCRIPTASE DOMAIN, ZINC FINGER, CCHC-TYPE-RELATED"/>
    <property type="match status" value="1"/>
</dbReference>
<gene>
    <name evidence="3" type="ORF">LSAT_V11C300123840</name>
</gene>
<keyword evidence="1" id="KW-1133">Transmembrane helix</keyword>
<accession>A0A9R1W2S8</accession>
<organism evidence="3 4">
    <name type="scientific">Lactuca sativa</name>
    <name type="common">Garden lettuce</name>
    <dbReference type="NCBI Taxonomy" id="4236"/>
    <lineage>
        <taxon>Eukaryota</taxon>
        <taxon>Viridiplantae</taxon>
        <taxon>Streptophyta</taxon>
        <taxon>Embryophyta</taxon>
        <taxon>Tracheophyta</taxon>
        <taxon>Spermatophyta</taxon>
        <taxon>Magnoliopsida</taxon>
        <taxon>eudicotyledons</taxon>
        <taxon>Gunneridae</taxon>
        <taxon>Pentapetalae</taxon>
        <taxon>asterids</taxon>
        <taxon>campanulids</taxon>
        <taxon>Asterales</taxon>
        <taxon>Asteraceae</taxon>
        <taxon>Cichorioideae</taxon>
        <taxon>Cichorieae</taxon>
        <taxon>Lactucinae</taxon>
        <taxon>Lactuca</taxon>
    </lineage>
</organism>